<evidence type="ECO:0000313" key="2">
    <source>
        <dbReference type="EMBL" id="CAG5080595.1"/>
    </source>
</evidence>
<reference evidence="2 3" key="1">
    <citation type="submission" date="2021-04" db="EMBL/GenBank/DDBJ databases">
        <authorList>
            <person name="Bliznina A."/>
        </authorList>
    </citation>
    <scope>NUCLEOTIDE SEQUENCE [LARGE SCALE GENOMIC DNA]</scope>
</reference>
<sequence length="162" mass="19124">MFFNDPFYTTSFRPNYSSMAQYADRTCNCPDCRPPRRQPRQQQRRTQPVRQQQRLFQDPFFEEFQPSRTVRQERPKKNQPSKANNSQSKSTKPPVPKPQKARTKKKPVEIPVEIVKEGQPVQEKVGDRKILTNMENLVIEELSTPIEIKEDPFYADEEIVIE</sequence>
<name>A0ABN7RQ76_OIKDI</name>
<feature type="region of interest" description="Disordered" evidence="1">
    <location>
        <begin position="27"/>
        <end position="112"/>
    </location>
</feature>
<evidence type="ECO:0000256" key="1">
    <source>
        <dbReference type="SAM" id="MobiDB-lite"/>
    </source>
</evidence>
<keyword evidence="3" id="KW-1185">Reference proteome</keyword>
<dbReference type="Proteomes" id="UP001158576">
    <property type="component" value="Chromosome PAR"/>
</dbReference>
<feature type="compositionally biased region" description="Polar residues" evidence="1">
    <location>
        <begin position="78"/>
        <end position="91"/>
    </location>
</feature>
<protein>
    <submittedName>
        <fullName evidence="2">Oidioi.mRNA.OKI2018_I69.PAR.g9657.t1.cds</fullName>
    </submittedName>
</protein>
<organism evidence="2 3">
    <name type="scientific">Oikopleura dioica</name>
    <name type="common">Tunicate</name>
    <dbReference type="NCBI Taxonomy" id="34765"/>
    <lineage>
        <taxon>Eukaryota</taxon>
        <taxon>Metazoa</taxon>
        <taxon>Chordata</taxon>
        <taxon>Tunicata</taxon>
        <taxon>Appendicularia</taxon>
        <taxon>Copelata</taxon>
        <taxon>Oikopleuridae</taxon>
        <taxon>Oikopleura</taxon>
    </lineage>
</organism>
<evidence type="ECO:0000313" key="3">
    <source>
        <dbReference type="Proteomes" id="UP001158576"/>
    </source>
</evidence>
<dbReference type="EMBL" id="OU015568">
    <property type="protein sequence ID" value="CAG5080595.1"/>
    <property type="molecule type" value="Genomic_DNA"/>
</dbReference>
<feature type="compositionally biased region" description="Low complexity" evidence="1">
    <location>
        <begin position="44"/>
        <end position="54"/>
    </location>
</feature>
<proteinExistence type="predicted"/>
<accession>A0ABN7RQ76</accession>
<gene>
    <name evidence="2" type="ORF">OKIOD_LOCUS1215</name>
</gene>